<keyword evidence="1" id="KW-0472">Membrane</keyword>
<dbReference type="Proteomes" id="UP000744555">
    <property type="component" value="Unassembled WGS sequence"/>
</dbReference>
<dbReference type="PANTHER" id="PTHR39084">
    <property type="entry name" value="MEMBRANE PROTEIN-RELATED"/>
    <property type="match status" value="1"/>
</dbReference>
<keyword evidence="1" id="KW-1133">Transmembrane helix</keyword>
<protein>
    <recommendedName>
        <fullName evidence="6">DUF4010 domain-containing protein</fullName>
    </recommendedName>
</protein>
<name>A0ABR7S3Q1_AQUAC</name>
<evidence type="ECO:0008006" key="6">
    <source>
        <dbReference type="Google" id="ProtNLM"/>
    </source>
</evidence>
<dbReference type="EMBL" id="LZEU01000001">
    <property type="protein sequence ID" value="MBC9251445.1"/>
    <property type="molecule type" value="Genomic_DNA"/>
</dbReference>
<keyword evidence="1" id="KW-0812">Transmembrane</keyword>
<feature type="domain" description="MgtC/SapB/SrpB/YhiD N-terminal" evidence="2">
    <location>
        <begin position="12"/>
        <end position="128"/>
    </location>
</feature>
<organism evidence="4 5">
    <name type="scientific">Aquipseudomonas alcaligenes</name>
    <name type="common">Pseudomonas alcaligenes</name>
    <dbReference type="NCBI Taxonomy" id="43263"/>
    <lineage>
        <taxon>Bacteria</taxon>
        <taxon>Pseudomonadati</taxon>
        <taxon>Pseudomonadota</taxon>
        <taxon>Gammaproteobacteria</taxon>
        <taxon>Pseudomonadales</taxon>
        <taxon>Pseudomonadaceae</taxon>
        <taxon>Aquipseudomonas</taxon>
    </lineage>
</organism>
<proteinExistence type="predicted"/>
<feature type="transmembrane region" description="Helical" evidence="1">
    <location>
        <begin position="199"/>
        <end position="217"/>
    </location>
</feature>
<feature type="transmembrane region" description="Helical" evidence="1">
    <location>
        <begin position="303"/>
        <end position="326"/>
    </location>
</feature>
<dbReference type="Pfam" id="PF13194">
    <property type="entry name" value="DUF4010"/>
    <property type="match status" value="1"/>
</dbReference>
<evidence type="ECO:0000256" key="1">
    <source>
        <dbReference type="SAM" id="Phobius"/>
    </source>
</evidence>
<feature type="transmembrane region" description="Helical" evidence="1">
    <location>
        <begin position="392"/>
        <end position="414"/>
    </location>
</feature>
<evidence type="ECO:0000313" key="4">
    <source>
        <dbReference type="EMBL" id="MBC9251445.1"/>
    </source>
</evidence>
<feature type="transmembrane region" description="Helical" evidence="1">
    <location>
        <begin position="229"/>
        <end position="256"/>
    </location>
</feature>
<feature type="domain" description="DUF4010" evidence="3">
    <location>
        <begin position="178"/>
        <end position="388"/>
    </location>
</feature>
<evidence type="ECO:0000313" key="5">
    <source>
        <dbReference type="Proteomes" id="UP000744555"/>
    </source>
</evidence>
<accession>A0ABR7S3Q1</accession>
<keyword evidence="5" id="KW-1185">Reference proteome</keyword>
<dbReference type="PANTHER" id="PTHR39084:SF1">
    <property type="entry name" value="DUF4010 DOMAIN-CONTAINING PROTEIN"/>
    <property type="match status" value="1"/>
</dbReference>
<feature type="transmembrane region" description="Helical" evidence="1">
    <location>
        <begin position="6"/>
        <end position="24"/>
    </location>
</feature>
<comment type="caution">
    <text evidence="4">The sequence shown here is derived from an EMBL/GenBank/DDBJ whole genome shotgun (WGS) entry which is preliminary data.</text>
</comment>
<evidence type="ECO:0000259" key="3">
    <source>
        <dbReference type="Pfam" id="PF13194"/>
    </source>
</evidence>
<feature type="transmembrane region" description="Helical" evidence="1">
    <location>
        <begin position="90"/>
        <end position="122"/>
    </location>
</feature>
<feature type="transmembrane region" description="Helical" evidence="1">
    <location>
        <begin position="332"/>
        <end position="355"/>
    </location>
</feature>
<dbReference type="Pfam" id="PF02308">
    <property type="entry name" value="MgtC"/>
    <property type="match status" value="1"/>
</dbReference>
<feature type="transmembrane region" description="Helical" evidence="1">
    <location>
        <begin position="262"/>
        <end position="282"/>
    </location>
</feature>
<evidence type="ECO:0000259" key="2">
    <source>
        <dbReference type="Pfam" id="PF02308"/>
    </source>
</evidence>
<gene>
    <name evidence="4" type="ORF">A9179_14330</name>
</gene>
<feature type="transmembrane region" description="Helical" evidence="1">
    <location>
        <begin position="142"/>
        <end position="160"/>
    </location>
</feature>
<reference evidence="4 5" key="1">
    <citation type="submission" date="2016-06" db="EMBL/GenBank/DDBJ databases">
        <authorList>
            <person name="Ramos C."/>
            <person name="Pintado A."/>
            <person name="Crespo-Gomez J.I."/>
        </authorList>
    </citation>
    <scope>NUCLEOTIDE SEQUENCE [LARGE SCALE GENOMIC DNA]</scope>
    <source>
        <strain evidence="4 5">AVO110</strain>
    </source>
</reference>
<dbReference type="RefSeq" id="WP_187806943.1">
    <property type="nucleotide sequence ID" value="NZ_LZEU01000001.1"/>
</dbReference>
<dbReference type="InterPro" id="IPR025105">
    <property type="entry name" value="DUF4010"/>
</dbReference>
<dbReference type="InterPro" id="IPR049177">
    <property type="entry name" value="MgtC_SapB_SrpB_YhiD_N"/>
</dbReference>
<feature type="transmembrane region" description="Helical" evidence="1">
    <location>
        <begin position="36"/>
        <end position="54"/>
    </location>
</feature>
<sequence length="415" mass="42266">MSDLPQLLGAAAALGIGLLVGLERERRKGEGSDRDFAGLRTFAATALLGYVGLALGGVPLLAAIALCLVVLVAIAYWRSTRADPGLTTEIALLLVLLLGALCVSAAELAVTLGVVLSLLLTYRQWLHHLVREQLSEREFRDGLILATLGLVILPLMPDRFLGPFSAFNPRTLCLLVLLIMAIGAAGHIAVRLLGPRYGLPLAGLAGGFVSSTATVASMGARSRQQPGSLYAAAAAAMLSNLATMMQMGLVLAAVSWPSLQSMLPSLGLGGGLILAYALLLSVRANQAKAAGSALSGDAAAFDLKAALLLAAGIALIGLLSAALLSWLGQQGLLLAVTLGGLADAHAAAASAASLVASGQLSASAAQIAILAALTSNTCSKCVVAWASGGTRFALLMLPGLLLVLLALWGGRWFVS</sequence>
<feature type="transmembrane region" description="Helical" evidence="1">
    <location>
        <begin position="172"/>
        <end position="193"/>
    </location>
</feature>